<evidence type="ECO:0000313" key="2">
    <source>
        <dbReference type="Proteomes" id="UP000258927"/>
    </source>
</evidence>
<proteinExistence type="predicted"/>
<dbReference type="Proteomes" id="UP000258927">
    <property type="component" value="Chromosome"/>
</dbReference>
<dbReference type="KEGG" id="mmyr:MXMO3_00106"/>
<dbReference type="PIRSF" id="PIRSF012608">
    <property type="entry name" value="UCP012608"/>
    <property type="match status" value="1"/>
</dbReference>
<organism evidence="1 2">
    <name type="scientific">Maritalea myrionectae</name>
    <dbReference type="NCBI Taxonomy" id="454601"/>
    <lineage>
        <taxon>Bacteria</taxon>
        <taxon>Pseudomonadati</taxon>
        <taxon>Pseudomonadota</taxon>
        <taxon>Alphaproteobacteria</taxon>
        <taxon>Hyphomicrobiales</taxon>
        <taxon>Devosiaceae</taxon>
        <taxon>Maritalea</taxon>
    </lineage>
</organism>
<dbReference type="EMBL" id="CP021330">
    <property type="protein sequence ID" value="AVX02654.1"/>
    <property type="molecule type" value="Genomic_DNA"/>
</dbReference>
<name>A0A2R4M9Q2_9HYPH</name>
<dbReference type="STRING" id="1122213.GCA_000423365_02822"/>
<accession>A0A2R4M9Q2</accession>
<dbReference type="InterPro" id="IPR011200">
    <property type="entry name" value="UCP012608"/>
</dbReference>
<protein>
    <submittedName>
        <fullName evidence="1">Aminoacyl-tRNA hydrolase</fullName>
    </submittedName>
</protein>
<keyword evidence="1" id="KW-0378">Hydrolase</keyword>
<sequence>MNSSQILARRAKFNQACEMQAEACAALGSPFTAQLCTLMAKHHFSAAKIEEKLANWPGDVTYRTHSVPLRMCGALNSLARSGQAPALTALYPPHHAKKLDAGFWQVLDGAVVEFEEQILAQLEFAPQTNEVRRANGLMPALLHLSAAFDRPIKLYEMGASAGLNLVLDQFAYQFADEHYGPQSAPFTLQPDWQGPTPPHANIEIVHRAGCDLNPLDVSTRDGKEWLMSYIWPDQMERVERTEHAIELATHLGVKVDKRDAATWLKHQLASITPGHLHVVYNTVAFQYFPNEAQNEIRALLVEKGSITDPNMPLVWLQIEADNKAPGFAITQQVWPGGDMVELARIDAHGRWVTWHQA</sequence>
<keyword evidence="2" id="KW-1185">Reference proteome</keyword>
<dbReference type="GO" id="GO:0016787">
    <property type="term" value="F:hydrolase activity"/>
    <property type="evidence" value="ECO:0007669"/>
    <property type="project" value="UniProtKB-KW"/>
</dbReference>
<gene>
    <name evidence="1" type="ORF">MXMO3_00106</name>
</gene>
<dbReference type="RefSeq" id="WP_117394598.1">
    <property type="nucleotide sequence ID" value="NZ_CP021330.1"/>
</dbReference>
<dbReference type="Pfam" id="PF10094">
    <property type="entry name" value="DUF2332"/>
    <property type="match status" value="1"/>
</dbReference>
<dbReference type="AlphaFoldDB" id="A0A2R4M9Q2"/>
<reference evidence="1 2" key="1">
    <citation type="submission" date="2017-05" db="EMBL/GenBank/DDBJ databases">
        <title>Genome Analysis of Maritalea myrionectae HL2708#5.</title>
        <authorList>
            <consortium name="Cotde Inc.-PKNU"/>
            <person name="Jang D."/>
            <person name="Oh H.-M."/>
        </authorList>
    </citation>
    <scope>NUCLEOTIDE SEQUENCE [LARGE SCALE GENOMIC DNA]</scope>
    <source>
        <strain evidence="1 2">HL2708#5</strain>
    </source>
</reference>
<evidence type="ECO:0000313" key="1">
    <source>
        <dbReference type="EMBL" id="AVX02654.1"/>
    </source>
</evidence>